<evidence type="ECO:0000259" key="5">
    <source>
        <dbReference type="PROSITE" id="PS50887"/>
    </source>
</evidence>
<evidence type="ECO:0000313" key="7">
    <source>
        <dbReference type="EMBL" id="MBL6081408.1"/>
    </source>
</evidence>
<feature type="transmembrane region" description="Helical" evidence="1">
    <location>
        <begin position="113"/>
        <end position="138"/>
    </location>
</feature>
<sequence length="863" mass="91133">MLRVLTCVTVEHDHRLVVLAVVVCAVACLAALNMLSRREAASGWPRTAWLAGAGAVFGCGVWATHFVSMLAFQPRLPSSYEVTTTLLSAAVASLGAWAAFAAADALQQRQGQLAGMMAGGMLLGGSIAAMHFIGMAAMHLPGTILIDPDLAATAVAIAPPLAALGLGLGAWGARLPRRLGGAALLSLTVLGMHYTAMAAVEIIPIPGDTSVPEPGLAHGVLIAGLSSNGSLIHTGTLAIAVVGASAVILALSLSGALVDQILTTRAAREATRLRQLAGAALEGIVIHRDGTILDANAAFCRMVGLAHGQVVGRDAVDLVDAADTELVRQRLRHGATEMAEIRLRAADGAVLPVEVLTRPIEHDGRPATVTALRDISERKRAEERIDFLAHHDHLTGLPNRVLLDERLRQALEAAVATDGSYAIHCMDLDRFKSINDVFGHPAGDRLLVFAAERLRAAVRASDTLARTGGDEFVVVQPGAGRAEAASLARRLVSVLSQGIQLEGRSVSVGTSVGVALYPADGTTGERLLRHADTALYRAKREGRGTFRFFEEATDGRMHERHALEHDLGEALALGQLDLHYQPIMDCPTGRLVGFEALARWHHPVRGPVSPAEFVPVAEECGLILPLGRWALETACAEAATWPSEACIAVNLSPAQFRQPGLPQLVADVLRSTGLPADRLELEVTEGLLVDDTDRALAALAAIKRLGVRLALDDFGTGYASLSYLRRFPFDRIKIDRSFVKGLGCDADATAIVTAILALSRSLQLGVTAEGVETERHLALLRAEGCQRAQGFLLGRPVPATRIRELLTVAPHGAAPPRAGAAPTGRADVGLGALESVSDAYWVSNRSAESRSARLHQDQGKTTL</sequence>
<feature type="transmembrane region" description="Helical" evidence="1">
    <location>
        <begin position="16"/>
        <end position="35"/>
    </location>
</feature>
<feature type="transmembrane region" description="Helical" evidence="1">
    <location>
        <begin position="150"/>
        <end position="171"/>
    </location>
</feature>
<feature type="domain" description="PAS" evidence="2">
    <location>
        <begin position="284"/>
        <end position="338"/>
    </location>
</feature>
<dbReference type="PANTHER" id="PTHR44757:SF2">
    <property type="entry name" value="BIOFILM ARCHITECTURE MAINTENANCE PROTEIN MBAA"/>
    <property type="match status" value="1"/>
</dbReference>
<evidence type="ECO:0000259" key="2">
    <source>
        <dbReference type="PROSITE" id="PS50112"/>
    </source>
</evidence>
<dbReference type="SMART" id="SM00052">
    <property type="entry name" value="EAL"/>
    <property type="match status" value="1"/>
</dbReference>
<dbReference type="InterPro" id="IPR005330">
    <property type="entry name" value="MHYT_dom"/>
</dbReference>
<dbReference type="SUPFAM" id="SSF141868">
    <property type="entry name" value="EAL domain-like"/>
    <property type="match status" value="1"/>
</dbReference>
<evidence type="ECO:0000256" key="1">
    <source>
        <dbReference type="PROSITE-ProRule" id="PRU00244"/>
    </source>
</evidence>
<feature type="transmembrane region" description="Helical" evidence="1">
    <location>
        <begin position="47"/>
        <end position="72"/>
    </location>
</feature>
<dbReference type="SMART" id="SM00267">
    <property type="entry name" value="GGDEF"/>
    <property type="match status" value="1"/>
</dbReference>
<dbReference type="NCBIfam" id="TIGR00254">
    <property type="entry name" value="GGDEF"/>
    <property type="match status" value="1"/>
</dbReference>
<feature type="domain" description="GGDEF" evidence="5">
    <location>
        <begin position="419"/>
        <end position="551"/>
    </location>
</feature>
<dbReference type="CDD" id="cd00130">
    <property type="entry name" value="PAS"/>
    <property type="match status" value="1"/>
</dbReference>
<keyword evidence="1" id="KW-0812">Transmembrane</keyword>
<keyword evidence="1" id="KW-0472">Membrane</keyword>
<dbReference type="EMBL" id="JAETWB010000026">
    <property type="protein sequence ID" value="MBL6081408.1"/>
    <property type="molecule type" value="Genomic_DNA"/>
</dbReference>
<comment type="caution">
    <text evidence="7">The sequence shown here is derived from an EMBL/GenBank/DDBJ whole genome shotgun (WGS) entry which is preliminary data.</text>
</comment>
<evidence type="ECO:0000259" key="4">
    <source>
        <dbReference type="PROSITE" id="PS50883"/>
    </source>
</evidence>
<proteinExistence type="predicted"/>
<feature type="domain" description="PAC" evidence="3">
    <location>
        <begin position="337"/>
        <end position="387"/>
    </location>
</feature>
<dbReference type="NCBIfam" id="TIGR00229">
    <property type="entry name" value="sensory_box"/>
    <property type="match status" value="1"/>
</dbReference>
<feature type="transmembrane region" description="Helical" evidence="1">
    <location>
        <begin position="183"/>
        <end position="205"/>
    </location>
</feature>
<keyword evidence="1" id="KW-1133">Transmembrane helix</keyword>
<feature type="transmembrane region" description="Helical" evidence="1">
    <location>
        <begin position="84"/>
        <end position="106"/>
    </location>
</feature>
<dbReference type="PROSITE" id="PS50887">
    <property type="entry name" value="GGDEF"/>
    <property type="match status" value="1"/>
</dbReference>
<dbReference type="PROSITE" id="PS50113">
    <property type="entry name" value="PAC"/>
    <property type="match status" value="1"/>
</dbReference>
<dbReference type="Proteomes" id="UP000660885">
    <property type="component" value="Unassembled WGS sequence"/>
</dbReference>
<dbReference type="InterPro" id="IPR001633">
    <property type="entry name" value="EAL_dom"/>
</dbReference>
<dbReference type="InterPro" id="IPR029787">
    <property type="entry name" value="Nucleotide_cyclase"/>
</dbReference>
<dbReference type="Pfam" id="PF13426">
    <property type="entry name" value="PAS_9"/>
    <property type="match status" value="1"/>
</dbReference>
<dbReference type="Pfam" id="PF00563">
    <property type="entry name" value="EAL"/>
    <property type="match status" value="1"/>
</dbReference>
<dbReference type="PANTHER" id="PTHR44757">
    <property type="entry name" value="DIGUANYLATE CYCLASE DGCP"/>
    <property type="match status" value="1"/>
</dbReference>
<evidence type="ECO:0000313" key="8">
    <source>
        <dbReference type="Proteomes" id="UP000660885"/>
    </source>
</evidence>
<protein>
    <submittedName>
        <fullName evidence="7">EAL domain-containing protein</fullName>
    </submittedName>
</protein>
<dbReference type="InterPro" id="IPR000700">
    <property type="entry name" value="PAS-assoc_C"/>
</dbReference>
<dbReference type="Pfam" id="PF03707">
    <property type="entry name" value="MHYT"/>
    <property type="match status" value="2"/>
</dbReference>
<dbReference type="CDD" id="cd01948">
    <property type="entry name" value="EAL"/>
    <property type="match status" value="1"/>
</dbReference>
<dbReference type="InterPro" id="IPR035965">
    <property type="entry name" value="PAS-like_dom_sf"/>
</dbReference>
<accession>A0ABS1U9P5</accession>
<dbReference type="SUPFAM" id="SSF55785">
    <property type="entry name" value="PYP-like sensor domain (PAS domain)"/>
    <property type="match status" value="1"/>
</dbReference>
<dbReference type="Gene3D" id="3.30.450.20">
    <property type="entry name" value="PAS domain"/>
    <property type="match status" value="1"/>
</dbReference>
<feature type="domain" description="MHYT" evidence="6">
    <location>
        <begin position="12"/>
        <end position="203"/>
    </location>
</feature>
<dbReference type="InterPro" id="IPR000160">
    <property type="entry name" value="GGDEF_dom"/>
</dbReference>
<reference evidence="7 8" key="1">
    <citation type="submission" date="2021-01" db="EMBL/GenBank/DDBJ databases">
        <title>Belnapia mucosa sp. nov. and Belnapia arida sp. nov., isolated from the Tabernas Desert (Almeria, Spain).</title>
        <authorList>
            <person name="Molina-Menor E."/>
            <person name="Vidal-Verdu A."/>
            <person name="Calonge A."/>
            <person name="Satari L."/>
            <person name="Pereto J."/>
            <person name="Porcar M."/>
        </authorList>
    </citation>
    <scope>NUCLEOTIDE SEQUENCE [LARGE SCALE GENOMIC DNA]</scope>
    <source>
        <strain evidence="7 8">T18</strain>
    </source>
</reference>
<dbReference type="CDD" id="cd01949">
    <property type="entry name" value="GGDEF"/>
    <property type="match status" value="1"/>
</dbReference>
<dbReference type="Gene3D" id="3.20.20.450">
    <property type="entry name" value="EAL domain"/>
    <property type="match status" value="1"/>
</dbReference>
<dbReference type="PROSITE" id="PS50112">
    <property type="entry name" value="PAS"/>
    <property type="match status" value="1"/>
</dbReference>
<dbReference type="InterPro" id="IPR052155">
    <property type="entry name" value="Biofilm_reg_signaling"/>
</dbReference>
<dbReference type="InterPro" id="IPR035919">
    <property type="entry name" value="EAL_sf"/>
</dbReference>
<dbReference type="SMART" id="SM00091">
    <property type="entry name" value="PAS"/>
    <property type="match status" value="1"/>
</dbReference>
<gene>
    <name evidence="7" type="ORF">JMJ56_25780</name>
</gene>
<dbReference type="InterPro" id="IPR043128">
    <property type="entry name" value="Rev_trsase/Diguanyl_cyclase"/>
</dbReference>
<dbReference type="PROSITE" id="PS50883">
    <property type="entry name" value="EAL"/>
    <property type="match status" value="1"/>
</dbReference>
<keyword evidence="8" id="KW-1185">Reference proteome</keyword>
<evidence type="ECO:0000259" key="6">
    <source>
        <dbReference type="PROSITE" id="PS50924"/>
    </source>
</evidence>
<dbReference type="Pfam" id="PF00990">
    <property type="entry name" value="GGDEF"/>
    <property type="match status" value="1"/>
</dbReference>
<dbReference type="InterPro" id="IPR000014">
    <property type="entry name" value="PAS"/>
</dbReference>
<feature type="domain" description="EAL" evidence="4">
    <location>
        <begin position="560"/>
        <end position="810"/>
    </location>
</feature>
<evidence type="ECO:0000259" key="3">
    <source>
        <dbReference type="PROSITE" id="PS50113"/>
    </source>
</evidence>
<dbReference type="PROSITE" id="PS50924">
    <property type="entry name" value="MHYT"/>
    <property type="match status" value="1"/>
</dbReference>
<organism evidence="7 8">
    <name type="scientific">Belnapia arida</name>
    <dbReference type="NCBI Taxonomy" id="2804533"/>
    <lineage>
        <taxon>Bacteria</taxon>
        <taxon>Pseudomonadati</taxon>
        <taxon>Pseudomonadota</taxon>
        <taxon>Alphaproteobacteria</taxon>
        <taxon>Acetobacterales</taxon>
        <taxon>Roseomonadaceae</taxon>
        <taxon>Belnapia</taxon>
    </lineage>
</organism>
<feature type="transmembrane region" description="Helical" evidence="1">
    <location>
        <begin position="237"/>
        <end position="258"/>
    </location>
</feature>
<dbReference type="SUPFAM" id="SSF55073">
    <property type="entry name" value="Nucleotide cyclase"/>
    <property type="match status" value="1"/>
</dbReference>
<dbReference type="Gene3D" id="3.30.70.270">
    <property type="match status" value="1"/>
</dbReference>
<name>A0ABS1U9P5_9PROT</name>